<evidence type="ECO:0008006" key="3">
    <source>
        <dbReference type="Google" id="ProtNLM"/>
    </source>
</evidence>
<dbReference type="Proteomes" id="UP001570071">
    <property type="component" value="Unassembled WGS sequence"/>
</dbReference>
<gene>
    <name evidence="1" type="ORF">AB6D66_01790</name>
</gene>
<dbReference type="Gene3D" id="3.40.1350.10">
    <property type="match status" value="1"/>
</dbReference>
<dbReference type="EMBL" id="JBFSSG010000001">
    <property type="protein sequence ID" value="MEZ8719781.1"/>
    <property type="molecule type" value="Genomic_DNA"/>
</dbReference>
<accession>A0ABV4MRQ7</accession>
<comment type="caution">
    <text evidence="1">The sequence shown here is derived from an EMBL/GenBank/DDBJ whole genome shotgun (WGS) entry which is preliminary data.</text>
</comment>
<reference evidence="1 2" key="1">
    <citation type="journal article" date="2024" name="ISME J.">
        <title>Tailless and filamentous prophages are predominant in marine Vibrio.</title>
        <authorList>
            <person name="Steensen K."/>
            <person name="Seneca J."/>
            <person name="Bartlau N."/>
            <person name="Yu X.A."/>
            <person name="Hussain F.A."/>
            <person name="Polz M.F."/>
        </authorList>
    </citation>
    <scope>NUCLEOTIDE SEQUENCE [LARGE SCALE GENOMIC DNA]</scope>
    <source>
        <strain evidence="1 2">10N.239.312.F12</strain>
    </source>
</reference>
<dbReference type="InterPro" id="IPR011856">
    <property type="entry name" value="tRNA_endonuc-like_dom_sf"/>
</dbReference>
<keyword evidence="2" id="KW-1185">Reference proteome</keyword>
<dbReference type="RefSeq" id="WP_269336616.1">
    <property type="nucleotide sequence ID" value="NZ_JBFSSG010000001.1"/>
</dbReference>
<evidence type="ECO:0000313" key="1">
    <source>
        <dbReference type="EMBL" id="MEZ8719781.1"/>
    </source>
</evidence>
<name>A0ABV4MRQ7_9VIBR</name>
<evidence type="ECO:0000313" key="2">
    <source>
        <dbReference type="Proteomes" id="UP001570071"/>
    </source>
</evidence>
<protein>
    <recommendedName>
        <fullName evidence="3">VRR-NUC domain-containing protein</fullName>
    </recommendedName>
</protein>
<organism evidence="1 2">
    <name type="scientific">Vibrio pomeroyi</name>
    <dbReference type="NCBI Taxonomy" id="198832"/>
    <lineage>
        <taxon>Bacteria</taxon>
        <taxon>Pseudomonadati</taxon>
        <taxon>Pseudomonadota</taxon>
        <taxon>Gammaproteobacteria</taxon>
        <taxon>Vibrionales</taxon>
        <taxon>Vibrionaceae</taxon>
        <taxon>Vibrio</taxon>
    </lineage>
</organism>
<sequence length="251" mass="28462">MAVLSKEDRLALLAQSTYGKGQAGTKSRSTGFRQVNTKTLGDQQQKSGSVSVGYLREVTAQPVSRIENNPHWQEIKRLEAKPELMAKDREHYEQTLFFAQVLDKYPEYYGLLSAVPNGGFRRKAERWRLCAEGQKAGWPDTQFMKPSLGFHALFIEFKKPFECFKNIGDARRSVKSHQVATLRMLISQGYAAKVAFGAREAFEIFEAYIGVKGDFGNVILFYPPELLKPPIEGETLELHRNSFEVLEAEYA</sequence>
<proteinExistence type="predicted"/>